<dbReference type="InterPro" id="IPR001466">
    <property type="entry name" value="Beta-lactam-related"/>
</dbReference>
<dbReference type="Pfam" id="PF00144">
    <property type="entry name" value="Beta-lactamase"/>
    <property type="match status" value="1"/>
</dbReference>
<keyword evidence="3" id="KW-1185">Reference proteome</keyword>
<protein>
    <submittedName>
        <fullName evidence="2">Beta-lactamase</fullName>
    </submittedName>
</protein>
<dbReference type="EMBL" id="CP002859">
    <property type="protein sequence ID" value="AEI48969.1"/>
    <property type="molecule type" value="Genomic_DNA"/>
</dbReference>
<dbReference type="InterPro" id="IPR050789">
    <property type="entry name" value="Diverse_Enzym_Activities"/>
</dbReference>
<evidence type="ECO:0000313" key="2">
    <source>
        <dbReference type="EMBL" id="AEI48969.1"/>
    </source>
</evidence>
<sequence>MKTNRRDFIKTTGFGAVGLGVLPSLNLFAKDIITSLPRKSPESQGVDSVGIRQFLKATKESGLEWHSFMLVRHGNVVAEGWWKPFEAANKHTLYSLSKSFTGSAIGFLVTEGKITINDQVISFFPEHTPANASDNLKAMKIKHLLTMNTGHHTDSMPDIRAKPDQNWVKSFLEKPVEHEPGTFFMYNTGATYMLGAIVHKVTGQTLEEYLAPRLFKPLGITGYDWEKSPQGLNTAGYGLRVSTEDIAKFGQLYLQKGRWQGKQLLPAAWVEEATGKRTTSQAGDNDWSQGYGYQFWRCKPGFYRGDGAYGQFCMVMPEQNAVLVMTCESFNLQKTMDVAYQTILPALKNEKLPENSSELTALNADIAALTLPVPKGKTSSPVMNKYSDKVFNVEKNAFGLTQIGFGLFEDAGVLRVNYGNGMEKVGFGWEKWKVNPNKRSNPFSANPIVIPSRIAGTATWLADNILQINFKFVDQVHGDKLTVTFEGNNVTVALLSSISENTKNNPEKREIIKGILA</sequence>
<reference evidence="2 3" key="2">
    <citation type="journal article" date="2012" name="Stand. Genomic Sci.">
        <title>Complete genome sequence of the aquatic bacterium Runella slithyformis type strain (LSU 4(T)).</title>
        <authorList>
            <person name="Copeland A."/>
            <person name="Zhang X."/>
            <person name="Misra M."/>
            <person name="Lapidus A."/>
            <person name="Nolan M."/>
            <person name="Lucas S."/>
            <person name="Deshpande S."/>
            <person name="Cheng J.F."/>
            <person name="Tapia R."/>
            <person name="Goodwin L.A."/>
            <person name="Pitluck S."/>
            <person name="Liolios K."/>
            <person name="Pagani I."/>
            <person name="Ivanova N."/>
            <person name="Mikhailova N."/>
            <person name="Pati A."/>
            <person name="Chen A."/>
            <person name="Palaniappan K."/>
            <person name="Land M."/>
            <person name="Hauser L."/>
            <person name="Pan C."/>
            <person name="Jeffries C.D."/>
            <person name="Detter J.C."/>
            <person name="Brambilla E.M."/>
            <person name="Rohde M."/>
            <person name="Djao O.D."/>
            <person name="Goker M."/>
            <person name="Sikorski J."/>
            <person name="Tindall B.J."/>
            <person name="Woyke T."/>
            <person name="Bristow J."/>
            <person name="Eisen J.A."/>
            <person name="Markowitz V."/>
            <person name="Hugenholtz P."/>
            <person name="Kyrpides N.C."/>
            <person name="Klenk H.P."/>
            <person name="Mavromatis K."/>
        </authorList>
    </citation>
    <scope>NUCLEOTIDE SEQUENCE [LARGE SCALE GENOMIC DNA]</scope>
    <source>
        <strain evidence="3">ATCC 29530 / DSM 19594 / LMG 11500 / NCIMB 11436 / LSU 4</strain>
    </source>
</reference>
<accession>A0A7U4E647</accession>
<dbReference type="InterPro" id="IPR012338">
    <property type="entry name" value="Beta-lactam/transpept-like"/>
</dbReference>
<dbReference type="PANTHER" id="PTHR43283:SF7">
    <property type="entry name" value="BETA-LACTAMASE-RELATED DOMAIN-CONTAINING PROTEIN"/>
    <property type="match status" value="1"/>
</dbReference>
<dbReference type="InterPro" id="IPR006311">
    <property type="entry name" value="TAT_signal"/>
</dbReference>
<organism evidence="2 3">
    <name type="scientific">Runella slithyformis (strain ATCC 29530 / DSM 19594 / LMG 11500 / NCIMB 11436 / LSU 4)</name>
    <dbReference type="NCBI Taxonomy" id="761193"/>
    <lineage>
        <taxon>Bacteria</taxon>
        <taxon>Pseudomonadati</taxon>
        <taxon>Bacteroidota</taxon>
        <taxon>Cytophagia</taxon>
        <taxon>Cytophagales</taxon>
        <taxon>Spirosomataceae</taxon>
        <taxon>Runella</taxon>
    </lineage>
</organism>
<name>A0A7U4E647_RUNSL</name>
<dbReference type="AlphaFoldDB" id="A0A7U4E647"/>
<dbReference type="KEGG" id="rsi:Runsl_2568"/>
<gene>
    <name evidence="2" type="ordered locus">Runsl_2568</name>
</gene>
<dbReference type="PANTHER" id="PTHR43283">
    <property type="entry name" value="BETA-LACTAMASE-RELATED"/>
    <property type="match status" value="1"/>
</dbReference>
<reference evidence="3" key="1">
    <citation type="submission" date="2011-06" db="EMBL/GenBank/DDBJ databases">
        <title>The complete genome of chromosome of Runella slithyformis DSM 19594.</title>
        <authorList>
            <consortium name="US DOE Joint Genome Institute (JGI-PGF)"/>
            <person name="Lucas S."/>
            <person name="Han J."/>
            <person name="Lapidus A."/>
            <person name="Bruce D."/>
            <person name="Goodwin L."/>
            <person name="Pitluck S."/>
            <person name="Peters L."/>
            <person name="Kyrpides N."/>
            <person name="Mavromatis K."/>
            <person name="Ivanova N."/>
            <person name="Ovchinnikova G."/>
            <person name="Zhang X."/>
            <person name="Misra M."/>
            <person name="Detter J.C."/>
            <person name="Tapia R."/>
            <person name="Han C."/>
            <person name="Land M."/>
            <person name="Hauser L."/>
            <person name="Markowitz V."/>
            <person name="Cheng J.-F."/>
            <person name="Hugenholtz P."/>
            <person name="Woyke T."/>
            <person name="Wu D."/>
            <person name="Tindall B."/>
            <person name="Faehrich R."/>
            <person name="Brambilla E."/>
            <person name="Klenk H.-P."/>
            <person name="Eisen J.A."/>
        </authorList>
    </citation>
    <scope>NUCLEOTIDE SEQUENCE [LARGE SCALE GENOMIC DNA]</scope>
    <source>
        <strain evidence="3">ATCC 29530 / DSM 19594 / LMG 11500 / NCIMB 11436 / LSU 4</strain>
    </source>
</reference>
<dbReference type="Gene3D" id="3.40.710.10">
    <property type="entry name" value="DD-peptidase/beta-lactamase superfamily"/>
    <property type="match status" value="1"/>
</dbReference>
<dbReference type="RefSeq" id="WP_013928280.1">
    <property type="nucleotide sequence ID" value="NC_015703.1"/>
</dbReference>
<proteinExistence type="predicted"/>
<evidence type="ECO:0000313" key="3">
    <source>
        <dbReference type="Proteomes" id="UP000000493"/>
    </source>
</evidence>
<feature type="domain" description="Beta-lactamase-related" evidence="1">
    <location>
        <begin position="67"/>
        <end position="343"/>
    </location>
</feature>
<evidence type="ECO:0000259" key="1">
    <source>
        <dbReference type="Pfam" id="PF00144"/>
    </source>
</evidence>
<dbReference type="SUPFAM" id="SSF56601">
    <property type="entry name" value="beta-lactamase/transpeptidase-like"/>
    <property type="match status" value="1"/>
</dbReference>
<dbReference type="PROSITE" id="PS51318">
    <property type="entry name" value="TAT"/>
    <property type="match status" value="1"/>
</dbReference>
<dbReference type="Proteomes" id="UP000000493">
    <property type="component" value="Chromosome"/>
</dbReference>